<dbReference type="RefSeq" id="WP_365510615.1">
    <property type="nucleotide sequence ID" value="NZ_JBFANW010000248.1"/>
</dbReference>
<sequence>MRMDAWKSLHGLKAPRASLDPYRFPGLRGLAADAEPAGTEPEDPLPPAARSSDSLTSADRRRLDLHACLTVAGVPPAAEDLHAITVLSAADDATYTAVRRWITNTW</sequence>
<dbReference type="EMBL" id="JBIUYY010000003">
    <property type="protein sequence ID" value="MFJ2821074.1"/>
    <property type="molecule type" value="Genomic_DNA"/>
</dbReference>
<organism evidence="2 3">
    <name type="scientific">Streptomyces toxytricini</name>
    <name type="common">Actinomyces toxytricini</name>
    <dbReference type="NCBI Taxonomy" id="67369"/>
    <lineage>
        <taxon>Bacteria</taxon>
        <taxon>Bacillati</taxon>
        <taxon>Actinomycetota</taxon>
        <taxon>Actinomycetes</taxon>
        <taxon>Kitasatosporales</taxon>
        <taxon>Streptomycetaceae</taxon>
        <taxon>Streptomyces</taxon>
    </lineage>
</organism>
<accession>A0ABW8ECV2</accession>
<evidence type="ECO:0000313" key="3">
    <source>
        <dbReference type="Proteomes" id="UP001617351"/>
    </source>
</evidence>
<dbReference type="Proteomes" id="UP001617351">
    <property type="component" value="Unassembled WGS sequence"/>
</dbReference>
<feature type="region of interest" description="Disordered" evidence="1">
    <location>
        <begin position="30"/>
        <end position="58"/>
    </location>
</feature>
<keyword evidence="3" id="KW-1185">Reference proteome</keyword>
<proteinExistence type="predicted"/>
<name>A0ABW8ECV2_STRT5</name>
<reference evidence="2 3" key="1">
    <citation type="submission" date="2024-10" db="EMBL/GenBank/DDBJ databases">
        <title>The Natural Products Discovery Center: Release of the First 8490 Sequenced Strains for Exploring Actinobacteria Biosynthetic Diversity.</title>
        <authorList>
            <person name="Kalkreuter E."/>
            <person name="Kautsar S.A."/>
            <person name="Yang D."/>
            <person name="Bader C.D."/>
            <person name="Teijaro C.N."/>
            <person name="Fluegel L."/>
            <person name="Davis C.M."/>
            <person name="Simpson J.R."/>
            <person name="Lauterbach L."/>
            <person name="Steele A.D."/>
            <person name="Gui C."/>
            <person name="Meng S."/>
            <person name="Li G."/>
            <person name="Viehrig K."/>
            <person name="Ye F."/>
            <person name="Su P."/>
            <person name="Kiefer A.F."/>
            <person name="Nichols A."/>
            <person name="Cepeda A.J."/>
            <person name="Yan W."/>
            <person name="Fan B."/>
            <person name="Jiang Y."/>
            <person name="Adhikari A."/>
            <person name="Zheng C.-J."/>
            <person name="Schuster L."/>
            <person name="Cowan T.M."/>
            <person name="Smanski M.J."/>
            <person name="Chevrette M.G."/>
            <person name="De Carvalho L.P.S."/>
            <person name="Shen B."/>
        </authorList>
    </citation>
    <scope>NUCLEOTIDE SEQUENCE [LARGE SCALE GENOMIC DNA]</scope>
    <source>
        <strain evidence="2 3">NPDC087220</strain>
    </source>
</reference>
<comment type="caution">
    <text evidence="2">The sequence shown here is derived from an EMBL/GenBank/DDBJ whole genome shotgun (WGS) entry which is preliminary data.</text>
</comment>
<protein>
    <submittedName>
        <fullName evidence="2">Uncharacterized protein</fullName>
    </submittedName>
</protein>
<evidence type="ECO:0000256" key="1">
    <source>
        <dbReference type="SAM" id="MobiDB-lite"/>
    </source>
</evidence>
<evidence type="ECO:0000313" key="2">
    <source>
        <dbReference type="EMBL" id="MFJ2821074.1"/>
    </source>
</evidence>
<gene>
    <name evidence="2" type="ORF">ACIO7M_08185</name>
</gene>